<dbReference type="PANTHER" id="PTHR43283">
    <property type="entry name" value="BETA-LACTAMASE-RELATED"/>
    <property type="match status" value="1"/>
</dbReference>
<dbReference type="PANTHER" id="PTHR43283:SF7">
    <property type="entry name" value="BETA-LACTAMASE-RELATED DOMAIN-CONTAINING PROTEIN"/>
    <property type="match status" value="1"/>
</dbReference>
<gene>
    <name evidence="3" type="ORF">SAMN05421553_2880</name>
</gene>
<dbReference type="Proteomes" id="UP000242849">
    <property type="component" value="Unassembled WGS sequence"/>
</dbReference>
<dbReference type="InterPro" id="IPR001466">
    <property type="entry name" value="Beta-lactam-related"/>
</dbReference>
<dbReference type="InterPro" id="IPR012338">
    <property type="entry name" value="Beta-lactam/transpept-like"/>
</dbReference>
<feature type="signal peptide" evidence="1">
    <location>
        <begin position="1"/>
        <end position="26"/>
    </location>
</feature>
<organism evidence="3 4">
    <name type="scientific">Pseudomonas anguilliseptica</name>
    <dbReference type="NCBI Taxonomy" id="53406"/>
    <lineage>
        <taxon>Bacteria</taxon>
        <taxon>Pseudomonadati</taxon>
        <taxon>Pseudomonadota</taxon>
        <taxon>Gammaproteobacteria</taxon>
        <taxon>Pseudomonadales</taxon>
        <taxon>Pseudomonadaceae</taxon>
        <taxon>Pseudomonas</taxon>
    </lineage>
</organism>
<evidence type="ECO:0000313" key="4">
    <source>
        <dbReference type="Proteomes" id="UP000242849"/>
    </source>
</evidence>
<dbReference type="OrthoDB" id="9814204at2"/>
<protein>
    <submittedName>
        <fullName evidence="3">CubicO group peptidase, beta-lactamase class C family</fullName>
    </submittedName>
</protein>
<dbReference type="Pfam" id="PF00144">
    <property type="entry name" value="Beta-lactamase"/>
    <property type="match status" value="1"/>
</dbReference>
<dbReference type="STRING" id="53406.SAMN05421553_2880"/>
<dbReference type="EMBL" id="FNSC01000001">
    <property type="protein sequence ID" value="SED55975.1"/>
    <property type="molecule type" value="Genomic_DNA"/>
</dbReference>
<dbReference type="AlphaFoldDB" id="A0A1H5BNJ7"/>
<keyword evidence="4" id="KW-1185">Reference proteome</keyword>
<name>A0A1H5BNJ7_PSEAG</name>
<accession>A0A1H5BNJ7</accession>
<keyword evidence="1" id="KW-0732">Signal</keyword>
<evidence type="ECO:0000313" key="3">
    <source>
        <dbReference type="EMBL" id="SED55975.1"/>
    </source>
</evidence>
<evidence type="ECO:0000256" key="1">
    <source>
        <dbReference type="SAM" id="SignalP"/>
    </source>
</evidence>
<feature type="domain" description="Beta-lactamase-related" evidence="2">
    <location>
        <begin position="61"/>
        <end position="356"/>
    </location>
</feature>
<dbReference type="InterPro" id="IPR050789">
    <property type="entry name" value="Diverse_Enzym_Activities"/>
</dbReference>
<dbReference type="Gene3D" id="3.40.710.10">
    <property type="entry name" value="DD-peptidase/beta-lactamase superfamily"/>
    <property type="match status" value="1"/>
</dbReference>
<sequence length="374" mass="40868">MSFTPFPARRLMLACVFALGCATAQAENWPGSDWDSQLAAPSAALSELESYAFPDRDDATRKGVRTDALLVIRDGQVVYERYAAPTTAATPHLTWSMAKSLLATTIGVAYGQGRFRLDAPVADYYPPFAAHPQVKVGHLLNWASGLDWQEDYEYAPLKSSVVAMLYTRGRSDMAAFTAAHSADAEPGARFRYSSGDTNVLAAALKNMVGEAAYADYPWTALFDPLGITTAVWERDAAGTFVGSSYVYMSARDLARVGLLMQRDGRWGEQQLLPKAWVDFNRTPFASYQPQAEKPGEAVPGGQWWLNAAVAGASRPWPDAPEDTLVASGHWGQGLYVIASENLVIVRYADDRDGSFDRNYFLKLVLAALADEVQP</sequence>
<evidence type="ECO:0000259" key="2">
    <source>
        <dbReference type="Pfam" id="PF00144"/>
    </source>
</evidence>
<dbReference type="SUPFAM" id="SSF56601">
    <property type="entry name" value="beta-lactamase/transpeptidase-like"/>
    <property type="match status" value="1"/>
</dbReference>
<reference evidence="4" key="1">
    <citation type="submission" date="2016-10" db="EMBL/GenBank/DDBJ databases">
        <authorList>
            <person name="Varghese N."/>
            <person name="Submissions S."/>
        </authorList>
    </citation>
    <scope>NUCLEOTIDE SEQUENCE [LARGE SCALE GENOMIC DNA]</scope>
    <source>
        <strain evidence="4">DSM 12111</strain>
    </source>
</reference>
<feature type="chain" id="PRO_5017260456" evidence="1">
    <location>
        <begin position="27"/>
        <end position="374"/>
    </location>
</feature>
<proteinExistence type="predicted"/>
<dbReference type="RefSeq" id="WP_090382623.1">
    <property type="nucleotide sequence ID" value="NZ_CP156749.1"/>
</dbReference>